<dbReference type="InterPro" id="IPR003593">
    <property type="entry name" value="AAA+_ATPase"/>
</dbReference>
<dbReference type="FunFam" id="1.20.1560.10:FF:000011">
    <property type="entry name" value="Multidrug ABC transporter ATP-binding protein"/>
    <property type="match status" value="1"/>
</dbReference>
<dbReference type="Pfam" id="PF00664">
    <property type="entry name" value="ABC_membrane"/>
    <property type="match status" value="1"/>
</dbReference>
<feature type="domain" description="ABC transporter" evidence="10">
    <location>
        <begin position="370"/>
        <end position="606"/>
    </location>
</feature>
<keyword evidence="5" id="KW-0547">Nucleotide-binding</keyword>
<keyword evidence="3" id="KW-1003">Cell membrane</keyword>
<evidence type="ECO:0000256" key="6">
    <source>
        <dbReference type="ARBA" id="ARBA00022840"/>
    </source>
</evidence>
<evidence type="ECO:0000313" key="12">
    <source>
        <dbReference type="EMBL" id="SFF13709.1"/>
    </source>
</evidence>
<dbReference type="InterPro" id="IPR017871">
    <property type="entry name" value="ABC_transporter-like_CS"/>
</dbReference>
<dbReference type="InterPro" id="IPR003439">
    <property type="entry name" value="ABC_transporter-like_ATP-bd"/>
</dbReference>
<dbReference type="InterPro" id="IPR039421">
    <property type="entry name" value="Type_1_exporter"/>
</dbReference>
<dbReference type="InterPro" id="IPR036640">
    <property type="entry name" value="ABC1_TM_sf"/>
</dbReference>
<keyword evidence="4 9" id="KW-0812">Transmembrane</keyword>
<dbReference type="SMART" id="SM00382">
    <property type="entry name" value="AAA"/>
    <property type="match status" value="1"/>
</dbReference>
<dbReference type="Proteomes" id="UP000183410">
    <property type="component" value="Unassembled WGS sequence"/>
</dbReference>
<keyword evidence="13" id="KW-1185">Reference proteome</keyword>
<feature type="transmembrane region" description="Helical" evidence="9">
    <location>
        <begin position="52"/>
        <end position="72"/>
    </location>
</feature>
<dbReference type="GO" id="GO:0005886">
    <property type="term" value="C:plasma membrane"/>
    <property type="evidence" value="ECO:0007669"/>
    <property type="project" value="UniProtKB-SubCell"/>
</dbReference>
<evidence type="ECO:0000256" key="5">
    <source>
        <dbReference type="ARBA" id="ARBA00022741"/>
    </source>
</evidence>
<sequence>MHAKEAYRVTDAFPFFVGKINVWMDMGRYQSSAMFIVLKKLGWFFKMDWKRYAIAGVLLILVGVLDIIPPWMTGYAIDGISQGSLADKEFYFIIGGWIAITIVGYAMSYVWFYQLFGGSFLLERIMRSQLMKHFMKMSPTFFERNRTGDLMARATNDLKAVSNTAGFGILTLIDSTFFMVTILAVMIATISFKLTLAALLPLPLMALAMSYFGGKIHRRFMEAQDSFGELNDQVLEAVSGVRVIRAFVQEEASQQQFSRKTDEVYEKNIEVARIDALFEPTMKILIGLSYLIGLCYGGYMVFQSEITLGELVSFNIYLGMLIWPMLAIGELINVMQRGNASLDRVNESLNYKPDVKDAAELVAVEEPETISFRKVTFRYPSSKVDNLVNVSFSIRKGQTLGIVGRTGSGKTTLLKQLLREYPIGNGDISVSNVPIDKLEIQRLLGWIGYVPQQPVLFSRSIRHNIWFGKKGEASEADLQRALERASFAKDIQFLPDGLETMVGEKGVALSGGQKQRVSIARALIADPEILMLDDALSAVDGKTEAEIIEGIRTERAGKTTLITTHRLSAIQHADWIIVLDEGRIVQEGTHEELLQAGGWYKEQYDRQQLESIIES</sequence>
<evidence type="ECO:0000256" key="4">
    <source>
        <dbReference type="ARBA" id="ARBA00022692"/>
    </source>
</evidence>
<dbReference type="Gene3D" id="3.40.50.300">
    <property type="entry name" value="P-loop containing nucleotide triphosphate hydrolases"/>
    <property type="match status" value="1"/>
</dbReference>
<evidence type="ECO:0000256" key="2">
    <source>
        <dbReference type="ARBA" id="ARBA00022448"/>
    </source>
</evidence>
<proteinExistence type="predicted"/>
<name>A0A1I2G953_9BACL</name>
<dbReference type="SUPFAM" id="SSF90123">
    <property type="entry name" value="ABC transporter transmembrane region"/>
    <property type="match status" value="1"/>
</dbReference>
<dbReference type="Pfam" id="PF00005">
    <property type="entry name" value="ABC_tran"/>
    <property type="match status" value="1"/>
</dbReference>
<evidence type="ECO:0000256" key="1">
    <source>
        <dbReference type="ARBA" id="ARBA00004651"/>
    </source>
</evidence>
<dbReference type="PANTHER" id="PTHR43394:SF1">
    <property type="entry name" value="ATP-BINDING CASSETTE SUB-FAMILY B MEMBER 10, MITOCHONDRIAL"/>
    <property type="match status" value="1"/>
</dbReference>
<evidence type="ECO:0000256" key="7">
    <source>
        <dbReference type="ARBA" id="ARBA00022989"/>
    </source>
</evidence>
<gene>
    <name evidence="12" type="ORF">SAMN04487969_11514</name>
</gene>
<keyword evidence="7 9" id="KW-1133">Transmembrane helix</keyword>
<dbReference type="InterPro" id="IPR027417">
    <property type="entry name" value="P-loop_NTPase"/>
</dbReference>
<dbReference type="EMBL" id="FONN01000015">
    <property type="protein sequence ID" value="SFF13709.1"/>
    <property type="molecule type" value="Genomic_DNA"/>
</dbReference>
<evidence type="ECO:0000259" key="11">
    <source>
        <dbReference type="PROSITE" id="PS50929"/>
    </source>
</evidence>
<evidence type="ECO:0000256" key="8">
    <source>
        <dbReference type="ARBA" id="ARBA00023136"/>
    </source>
</evidence>
<dbReference type="PANTHER" id="PTHR43394">
    <property type="entry name" value="ATP-DEPENDENT PERMEASE MDL1, MITOCHONDRIAL"/>
    <property type="match status" value="1"/>
</dbReference>
<dbReference type="GO" id="GO:0015421">
    <property type="term" value="F:ABC-type oligopeptide transporter activity"/>
    <property type="evidence" value="ECO:0007669"/>
    <property type="project" value="TreeGrafter"/>
</dbReference>
<dbReference type="GO" id="GO:0016887">
    <property type="term" value="F:ATP hydrolysis activity"/>
    <property type="evidence" value="ECO:0007669"/>
    <property type="project" value="InterPro"/>
</dbReference>
<feature type="transmembrane region" description="Helical" evidence="9">
    <location>
        <begin position="194"/>
        <end position="212"/>
    </location>
</feature>
<evidence type="ECO:0000313" key="13">
    <source>
        <dbReference type="Proteomes" id="UP000183410"/>
    </source>
</evidence>
<dbReference type="PROSITE" id="PS00211">
    <property type="entry name" value="ABC_TRANSPORTER_1"/>
    <property type="match status" value="1"/>
</dbReference>
<evidence type="ECO:0000256" key="3">
    <source>
        <dbReference type="ARBA" id="ARBA00022475"/>
    </source>
</evidence>
<dbReference type="FunFam" id="3.40.50.300:FF:000221">
    <property type="entry name" value="Multidrug ABC transporter ATP-binding protein"/>
    <property type="match status" value="1"/>
</dbReference>
<dbReference type="GO" id="GO:0005524">
    <property type="term" value="F:ATP binding"/>
    <property type="evidence" value="ECO:0007669"/>
    <property type="project" value="UniProtKB-KW"/>
</dbReference>
<comment type="subcellular location">
    <subcellularLocation>
        <location evidence="1">Cell membrane</location>
        <topology evidence="1">Multi-pass membrane protein</topology>
    </subcellularLocation>
</comment>
<dbReference type="SUPFAM" id="SSF52540">
    <property type="entry name" value="P-loop containing nucleoside triphosphate hydrolases"/>
    <property type="match status" value="1"/>
</dbReference>
<feature type="transmembrane region" description="Helical" evidence="9">
    <location>
        <begin position="284"/>
        <end position="302"/>
    </location>
</feature>
<evidence type="ECO:0000259" key="10">
    <source>
        <dbReference type="PROSITE" id="PS50893"/>
    </source>
</evidence>
<keyword evidence="2" id="KW-0813">Transport</keyword>
<dbReference type="Gene3D" id="1.20.1560.10">
    <property type="entry name" value="ABC transporter type 1, transmembrane domain"/>
    <property type="match status" value="1"/>
</dbReference>
<protein>
    <submittedName>
        <fullName evidence="12">ATP-binding cassette, subfamily B</fullName>
    </submittedName>
</protein>
<dbReference type="PROSITE" id="PS50929">
    <property type="entry name" value="ABC_TM1F"/>
    <property type="match status" value="1"/>
</dbReference>
<accession>A0A1I2G953</accession>
<evidence type="ECO:0000256" key="9">
    <source>
        <dbReference type="SAM" id="Phobius"/>
    </source>
</evidence>
<reference evidence="13" key="1">
    <citation type="submission" date="2016-10" db="EMBL/GenBank/DDBJ databases">
        <authorList>
            <person name="Varghese N."/>
            <person name="Submissions S."/>
        </authorList>
    </citation>
    <scope>NUCLEOTIDE SEQUENCE [LARGE SCALE GENOMIC DNA]</scope>
    <source>
        <strain evidence="13">CGMCC 1.10223</strain>
    </source>
</reference>
<dbReference type="PROSITE" id="PS50893">
    <property type="entry name" value="ABC_TRANSPORTER_2"/>
    <property type="match status" value="1"/>
</dbReference>
<feature type="transmembrane region" description="Helical" evidence="9">
    <location>
        <begin position="92"/>
        <end position="122"/>
    </location>
</feature>
<feature type="transmembrane region" description="Helical" evidence="9">
    <location>
        <begin position="314"/>
        <end position="334"/>
    </location>
</feature>
<dbReference type="AlphaFoldDB" id="A0A1I2G953"/>
<keyword evidence="6 12" id="KW-0067">ATP-binding</keyword>
<keyword evidence="8 9" id="KW-0472">Membrane</keyword>
<organism evidence="12 13">
    <name type="scientific">Paenibacillus algorifonticola</name>
    <dbReference type="NCBI Taxonomy" id="684063"/>
    <lineage>
        <taxon>Bacteria</taxon>
        <taxon>Bacillati</taxon>
        <taxon>Bacillota</taxon>
        <taxon>Bacilli</taxon>
        <taxon>Bacillales</taxon>
        <taxon>Paenibacillaceae</taxon>
        <taxon>Paenibacillus</taxon>
    </lineage>
</organism>
<dbReference type="CDD" id="cd18541">
    <property type="entry name" value="ABC_6TM_TmrB_like"/>
    <property type="match status" value="1"/>
</dbReference>
<feature type="transmembrane region" description="Helical" evidence="9">
    <location>
        <begin position="167"/>
        <end position="188"/>
    </location>
</feature>
<dbReference type="InterPro" id="IPR011527">
    <property type="entry name" value="ABC1_TM_dom"/>
</dbReference>
<feature type="domain" description="ABC transmembrane type-1" evidence="11">
    <location>
        <begin position="53"/>
        <end position="337"/>
    </location>
</feature>